<name>A0AAV5A7E0_9AGAM</name>
<keyword evidence="5" id="KW-1185">Reference proteome</keyword>
<accession>A0AAV5A7E0</accession>
<proteinExistence type="inferred from homology"/>
<protein>
    <recommendedName>
        <fullName evidence="6">Pre-rRNA-processing protein TSR2 homolog</fullName>
    </recommendedName>
</protein>
<comment type="caution">
    <text evidence="4">The sequence shown here is derived from an EMBL/GenBank/DDBJ whole genome shotgun (WGS) entry which is preliminary data.</text>
</comment>
<evidence type="ECO:0000256" key="1">
    <source>
        <dbReference type="ARBA" id="ARBA00006524"/>
    </source>
</evidence>
<evidence type="ECO:0000313" key="4">
    <source>
        <dbReference type="EMBL" id="GJJ07825.1"/>
    </source>
</evidence>
<comment type="similarity">
    <text evidence="1">Belongs to the TSR2 family.</text>
</comment>
<sequence>MATSISSVPSEALVNFARGTIATLKLWSALKIAIDSGWGGPESTPKRQWLASVIVDAFEEAENKKEPLPDAIYIEEMLLQILSDEFDVVLEDGSAQPIAEKIVELWQEVMYEGSSENVFKLENMATKLQGKKVNVEEKVNSDDECDWDDDDDDEEGSSEAEVPALLNTHQGGEREQSEVDEDGFTVVKGRGRTNH</sequence>
<gene>
    <name evidence="4" type="ORF">Clacol_002030</name>
</gene>
<evidence type="ECO:0008006" key="6">
    <source>
        <dbReference type="Google" id="ProtNLM"/>
    </source>
</evidence>
<evidence type="ECO:0000313" key="5">
    <source>
        <dbReference type="Proteomes" id="UP001050691"/>
    </source>
</evidence>
<organism evidence="4 5">
    <name type="scientific">Clathrus columnatus</name>
    <dbReference type="NCBI Taxonomy" id="1419009"/>
    <lineage>
        <taxon>Eukaryota</taxon>
        <taxon>Fungi</taxon>
        <taxon>Dikarya</taxon>
        <taxon>Basidiomycota</taxon>
        <taxon>Agaricomycotina</taxon>
        <taxon>Agaricomycetes</taxon>
        <taxon>Phallomycetidae</taxon>
        <taxon>Phallales</taxon>
        <taxon>Clathraceae</taxon>
        <taxon>Clathrus</taxon>
    </lineage>
</organism>
<feature type="compositionally biased region" description="Acidic residues" evidence="3">
    <location>
        <begin position="142"/>
        <end position="158"/>
    </location>
</feature>
<dbReference type="PANTHER" id="PTHR21250">
    <property type="entry name" value="PRE-RRNA-PROCESSING PROTEIN TSR2 HOMOLOG"/>
    <property type="match status" value="1"/>
</dbReference>
<dbReference type="GO" id="GO:0006364">
    <property type="term" value="P:rRNA processing"/>
    <property type="evidence" value="ECO:0007669"/>
    <property type="project" value="UniProtKB-KW"/>
</dbReference>
<dbReference type="Proteomes" id="UP001050691">
    <property type="component" value="Unassembled WGS sequence"/>
</dbReference>
<dbReference type="EMBL" id="BPWL01000002">
    <property type="protein sequence ID" value="GJJ07825.1"/>
    <property type="molecule type" value="Genomic_DNA"/>
</dbReference>
<feature type="region of interest" description="Disordered" evidence="3">
    <location>
        <begin position="137"/>
        <end position="195"/>
    </location>
</feature>
<dbReference type="Pfam" id="PF10273">
    <property type="entry name" value="WGG"/>
    <property type="match status" value="1"/>
</dbReference>
<dbReference type="InterPro" id="IPR019398">
    <property type="entry name" value="Pre-rRNA_process_TSR2"/>
</dbReference>
<evidence type="ECO:0000256" key="2">
    <source>
        <dbReference type="ARBA" id="ARBA00022552"/>
    </source>
</evidence>
<dbReference type="AlphaFoldDB" id="A0AAV5A7E0"/>
<reference evidence="4" key="1">
    <citation type="submission" date="2021-10" db="EMBL/GenBank/DDBJ databases">
        <title>De novo Genome Assembly of Clathrus columnatus (Basidiomycota, Fungi) Using Illumina and Nanopore Sequence Data.</title>
        <authorList>
            <person name="Ogiso-Tanaka E."/>
            <person name="Itagaki H."/>
            <person name="Hosoya T."/>
            <person name="Hosaka K."/>
        </authorList>
    </citation>
    <scope>NUCLEOTIDE SEQUENCE</scope>
    <source>
        <strain evidence="4">MO-923</strain>
    </source>
</reference>
<keyword evidence="2" id="KW-0698">rRNA processing</keyword>
<evidence type="ECO:0000256" key="3">
    <source>
        <dbReference type="SAM" id="MobiDB-lite"/>
    </source>
</evidence>